<feature type="region of interest" description="Disordered" evidence="1">
    <location>
        <begin position="18"/>
        <end position="77"/>
    </location>
</feature>
<dbReference type="AlphaFoldDB" id="A0A1C2ED96"/>
<name>A0A1C2ED96_9PSED</name>
<dbReference type="Pfam" id="PF11154">
    <property type="entry name" value="DUF2934"/>
    <property type="match status" value="1"/>
</dbReference>
<organism evidence="2 3">
    <name type="scientific">Pseudomonas graminis</name>
    <dbReference type="NCBI Taxonomy" id="158627"/>
    <lineage>
        <taxon>Bacteria</taxon>
        <taxon>Pseudomonadati</taxon>
        <taxon>Pseudomonadota</taxon>
        <taxon>Gammaproteobacteria</taxon>
        <taxon>Pseudomonadales</taxon>
        <taxon>Pseudomonadaceae</taxon>
        <taxon>Pseudomonas</taxon>
    </lineage>
</organism>
<dbReference type="OrthoDB" id="9811127at2"/>
<evidence type="ECO:0008006" key="4">
    <source>
        <dbReference type="Google" id="ProtNLM"/>
    </source>
</evidence>
<gene>
    <name evidence="2" type="ORF">BBI10_04175</name>
</gene>
<evidence type="ECO:0000313" key="3">
    <source>
        <dbReference type="Proteomes" id="UP000095143"/>
    </source>
</evidence>
<reference evidence="2 3" key="1">
    <citation type="submission" date="2016-08" db="EMBL/GenBank/DDBJ databases">
        <title>Whole genome sequence of Pseudomonas graminis strain UASWS1507, a potential biological control agent for agriculture.</title>
        <authorList>
            <person name="Crovadore J."/>
            <person name="Calmin G."/>
            <person name="Chablais R."/>
            <person name="Cochard B."/>
            <person name="Lefort F."/>
        </authorList>
    </citation>
    <scope>NUCLEOTIDE SEQUENCE [LARGE SCALE GENOMIC DNA]</scope>
    <source>
        <strain evidence="2 3">UASWS1507</strain>
    </source>
</reference>
<protein>
    <recommendedName>
        <fullName evidence="4">DUF2934 domain-containing protein</fullName>
    </recommendedName>
</protein>
<feature type="compositionally biased region" description="Basic and acidic residues" evidence="1">
    <location>
        <begin position="25"/>
        <end position="38"/>
    </location>
</feature>
<evidence type="ECO:0000256" key="1">
    <source>
        <dbReference type="SAM" id="MobiDB-lite"/>
    </source>
</evidence>
<sequence>MNLDEKRISDFAYYIWQSEGEPEGEDARHWEMGRKLAETENSSAPAHVEERFPDAASKNVEGEADPQPSASVDRPDD</sequence>
<evidence type="ECO:0000313" key="2">
    <source>
        <dbReference type="EMBL" id="OCX24821.1"/>
    </source>
</evidence>
<dbReference type="Proteomes" id="UP000095143">
    <property type="component" value="Unassembled WGS sequence"/>
</dbReference>
<proteinExistence type="predicted"/>
<comment type="caution">
    <text evidence="2">The sequence shown here is derived from an EMBL/GenBank/DDBJ whole genome shotgun (WGS) entry which is preliminary data.</text>
</comment>
<dbReference type="InterPro" id="IPR021327">
    <property type="entry name" value="DUF2934"/>
</dbReference>
<dbReference type="RefSeq" id="WP_065987039.1">
    <property type="nucleotide sequence ID" value="NZ_MDEN01000053.1"/>
</dbReference>
<accession>A0A1C2ED96</accession>
<dbReference type="EMBL" id="MDEN01000053">
    <property type="protein sequence ID" value="OCX24821.1"/>
    <property type="molecule type" value="Genomic_DNA"/>
</dbReference>